<dbReference type="OrthoDB" id="9835773at2"/>
<evidence type="ECO:0000256" key="1">
    <source>
        <dbReference type="SAM" id="Phobius"/>
    </source>
</evidence>
<keyword evidence="1" id="KW-0812">Transmembrane</keyword>
<name>A0A3E2V8J5_CLOIN</name>
<dbReference type="EMBL" id="QVEV01000104">
    <property type="protein sequence ID" value="RGC06886.1"/>
    <property type="molecule type" value="Genomic_DNA"/>
</dbReference>
<sequence length="317" mass="36848">MLFKRLHKHLDQDIEEHTEGSEGKQVEHTEEELEAHLQKLMKRQRRIVRLKKAVLYLIVGIGLLGGFRSLAQERPDITPAVAVNDYSFLEDYIKNYYKYPKDEESQQFLQEFTTGGSWNVSYDQKIKRAEVGTVEVYQVEPSDTEEGRLTSYASVSLDLKDDEGKRKRQTTYIAIRSIQKDGHYIVDRPISMISTAPAAMKEDMKKGLETEKEDIKGTDCTEQEKQEITNTIQLFFTTYAADLEQARLLMQDPETLKPLDPDTKPVFVSLQSAIQNEDEIQADVIVRYETKELFQQERSVRFLFDRKTNKIISKEEY</sequence>
<reference evidence="2 3" key="1">
    <citation type="submission" date="2018-08" db="EMBL/GenBank/DDBJ databases">
        <title>A genome reference for cultivated species of the human gut microbiota.</title>
        <authorList>
            <person name="Zou Y."/>
            <person name="Xue W."/>
            <person name="Luo G."/>
        </authorList>
    </citation>
    <scope>NUCLEOTIDE SEQUENCE [LARGE SCALE GENOMIC DNA]</scope>
    <source>
        <strain evidence="2 3">OF01-2LB</strain>
    </source>
</reference>
<protein>
    <recommendedName>
        <fullName evidence="4">Conjugal transfer protein</fullName>
    </recommendedName>
</protein>
<keyword evidence="1" id="KW-1133">Transmembrane helix</keyword>
<dbReference type="InterPro" id="IPR024735">
    <property type="entry name" value="TcpC"/>
</dbReference>
<dbReference type="Proteomes" id="UP000260025">
    <property type="component" value="Unassembled WGS sequence"/>
</dbReference>
<comment type="caution">
    <text evidence="2">The sequence shown here is derived from an EMBL/GenBank/DDBJ whole genome shotgun (WGS) entry which is preliminary data.</text>
</comment>
<organism evidence="2 3">
    <name type="scientific">Clostridium innocuum</name>
    <dbReference type="NCBI Taxonomy" id="1522"/>
    <lineage>
        <taxon>Bacteria</taxon>
        <taxon>Bacillati</taxon>
        <taxon>Bacillota</taxon>
        <taxon>Clostridia</taxon>
        <taxon>Eubacteriales</taxon>
        <taxon>Clostridiaceae</taxon>
        <taxon>Clostridium</taxon>
    </lineage>
</organism>
<evidence type="ECO:0000313" key="2">
    <source>
        <dbReference type="EMBL" id="RGC06886.1"/>
    </source>
</evidence>
<proteinExistence type="predicted"/>
<dbReference type="RefSeq" id="WP_117445102.1">
    <property type="nucleotide sequence ID" value="NZ_QVEV01000104.1"/>
</dbReference>
<dbReference type="Pfam" id="PF12642">
    <property type="entry name" value="TpcC"/>
    <property type="match status" value="1"/>
</dbReference>
<keyword evidence="1" id="KW-0472">Membrane</keyword>
<evidence type="ECO:0000313" key="3">
    <source>
        <dbReference type="Proteomes" id="UP000260025"/>
    </source>
</evidence>
<accession>A0A3E2V8J5</accession>
<gene>
    <name evidence="2" type="ORF">DXA38_22690</name>
</gene>
<feature type="transmembrane region" description="Helical" evidence="1">
    <location>
        <begin position="53"/>
        <end position="71"/>
    </location>
</feature>
<evidence type="ECO:0008006" key="4">
    <source>
        <dbReference type="Google" id="ProtNLM"/>
    </source>
</evidence>
<dbReference type="AlphaFoldDB" id="A0A3E2V8J5"/>